<evidence type="ECO:0000256" key="6">
    <source>
        <dbReference type="ARBA" id="ARBA00023014"/>
    </source>
</evidence>
<dbReference type="InterPro" id="IPR015422">
    <property type="entry name" value="PyrdxlP-dep_Trfase_small"/>
</dbReference>
<dbReference type="Gene3D" id="3.40.640.10">
    <property type="entry name" value="Type I PLP-dependent aspartate aminotransferase-like (Major domain)"/>
    <property type="match status" value="1"/>
</dbReference>
<dbReference type="PROSITE" id="PS00595">
    <property type="entry name" value="AA_TRANSFER_CLASS_5"/>
    <property type="match status" value="1"/>
</dbReference>
<dbReference type="InterPro" id="IPR000192">
    <property type="entry name" value="Aminotrans_V_dom"/>
</dbReference>
<dbReference type="EMBL" id="JACRSX010000001">
    <property type="protein sequence ID" value="MBC8561289.1"/>
    <property type="molecule type" value="Genomic_DNA"/>
</dbReference>
<dbReference type="Pfam" id="PF00266">
    <property type="entry name" value="Aminotran_5"/>
    <property type="match status" value="1"/>
</dbReference>
<evidence type="ECO:0000313" key="9">
    <source>
        <dbReference type="EMBL" id="MBC8561289.1"/>
    </source>
</evidence>
<dbReference type="PANTHER" id="PTHR11601:SF50">
    <property type="entry name" value="CYSTEINE DESULFURASE ISCS 2-RELATED"/>
    <property type="match status" value="1"/>
</dbReference>
<evidence type="ECO:0000259" key="8">
    <source>
        <dbReference type="Pfam" id="PF00266"/>
    </source>
</evidence>
<reference evidence="9 10" key="1">
    <citation type="submission" date="2020-08" db="EMBL/GenBank/DDBJ databases">
        <title>Genome public.</title>
        <authorList>
            <person name="Liu C."/>
            <person name="Sun Q."/>
        </authorList>
    </citation>
    <scope>NUCLEOTIDE SEQUENCE [LARGE SCALE GENOMIC DNA]</scope>
    <source>
        <strain evidence="9 10">NSJ-37</strain>
    </source>
</reference>
<dbReference type="InterPro" id="IPR020578">
    <property type="entry name" value="Aminotrans_V_PyrdxlP_BS"/>
</dbReference>
<keyword evidence="5" id="KW-0408">Iron</keyword>
<evidence type="ECO:0000256" key="1">
    <source>
        <dbReference type="ARBA" id="ARBA00001933"/>
    </source>
</evidence>
<name>A0ABR7MY35_9FIRM</name>
<evidence type="ECO:0000256" key="5">
    <source>
        <dbReference type="ARBA" id="ARBA00023004"/>
    </source>
</evidence>
<keyword evidence="4" id="KW-0663">Pyridoxal phosphate</keyword>
<comment type="caution">
    <text evidence="9">The sequence shown here is derived from an EMBL/GenBank/DDBJ whole genome shotgun (WGS) entry which is preliminary data.</text>
</comment>
<accession>A0ABR7MY35</accession>
<feature type="domain" description="Aminotransferase class V" evidence="8">
    <location>
        <begin position="4"/>
        <end position="368"/>
    </location>
</feature>
<dbReference type="PIRSF" id="PIRSF005572">
    <property type="entry name" value="NifS"/>
    <property type="match status" value="1"/>
</dbReference>
<keyword evidence="3" id="KW-0479">Metal-binding</keyword>
<dbReference type="Gene3D" id="3.90.1150.10">
    <property type="entry name" value="Aspartate Aminotransferase, domain 1"/>
    <property type="match status" value="1"/>
</dbReference>
<dbReference type="Proteomes" id="UP000606193">
    <property type="component" value="Unassembled WGS sequence"/>
</dbReference>
<evidence type="ECO:0000256" key="7">
    <source>
        <dbReference type="RuleBase" id="RU004504"/>
    </source>
</evidence>
<sequence length="387" mass="42097">MEAYLDNAATTRVFPEVRDIMLQVMEKDFGNPSSRHTKGIEAEGYVTKAVQQIAGTLKCQPKEIILTSGGTESNNMALIGTALANQRAGKHVITTRIEHASIHEPFGRLEQMGYEAQYLPVDHNGHLQPEVLEEAVREDTLLVSVMMVNNEMGAVEDIKKLVAVAKQKNPNVIFHVDAIQAYGKYKIVPKRLGIDLMSVSGHKIHGPKGSGFLYVRDGVKISPIILGGGQQRGMRSGTENVPAIAGLGEAVRLIYQQHSEKVERLYALKQRLIDGLTAMEGVSINGINGLSLTETAPHIVSASFDGIKSEVMLHALAQEGVYVSSGSACSSNHPDLSGTLKAIGVEDRLLDSTLRFSFSVLSTEEEVDHALEAVAKVLPQLRRFVKK</sequence>
<keyword evidence="10" id="KW-1185">Reference proteome</keyword>
<dbReference type="Gene3D" id="1.10.260.50">
    <property type="match status" value="1"/>
</dbReference>
<organism evidence="9 10">
    <name type="scientific">Jutongia huaianensis</name>
    <dbReference type="NCBI Taxonomy" id="2763668"/>
    <lineage>
        <taxon>Bacteria</taxon>
        <taxon>Bacillati</taxon>
        <taxon>Bacillota</taxon>
        <taxon>Clostridia</taxon>
        <taxon>Lachnospirales</taxon>
        <taxon>Lachnospiraceae</taxon>
        <taxon>Jutongia</taxon>
    </lineage>
</organism>
<dbReference type="InterPro" id="IPR015421">
    <property type="entry name" value="PyrdxlP-dep_Trfase_major"/>
</dbReference>
<evidence type="ECO:0000256" key="3">
    <source>
        <dbReference type="ARBA" id="ARBA00022723"/>
    </source>
</evidence>
<dbReference type="InterPro" id="IPR015424">
    <property type="entry name" value="PyrdxlP-dep_Trfase"/>
</dbReference>
<dbReference type="PANTHER" id="PTHR11601">
    <property type="entry name" value="CYSTEINE DESULFURYLASE FAMILY MEMBER"/>
    <property type="match status" value="1"/>
</dbReference>
<proteinExistence type="inferred from homology"/>
<evidence type="ECO:0000313" key="10">
    <source>
        <dbReference type="Proteomes" id="UP000606193"/>
    </source>
</evidence>
<protein>
    <submittedName>
        <fullName evidence="9">Cysteine desulfurase</fullName>
    </submittedName>
</protein>
<dbReference type="RefSeq" id="WP_022463477.1">
    <property type="nucleotide sequence ID" value="NZ_JACRSX010000001.1"/>
</dbReference>
<dbReference type="InterPro" id="IPR016454">
    <property type="entry name" value="Cysteine_dSase"/>
</dbReference>
<dbReference type="SUPFAM" id="SSF53383">
    <property type="entry name" value="PLP-dependent transferases"/>
    <property type="match status" value="1"/>
</dbReference>
<comment type="cofactor">
    <cofactor evidence="1 7">
        <name>pyridoxal 5'-phosphate</name>
        <dbReference type="ChEBI" id="CHEBI:597326"/>
    </cofactor>
</comment>
<gene>
    <name evidence="9" type="ORF">H8704_01345</name>
</gene>
<comment type="similarity">
    <text evidence="2">Belongs to the class-V pyridoxal-phosphate-dependent aminotransferase family. NifS/IscS subfamily.</text>
</comment>
<evidence type="ECO:0000256" key="2">
    <source>
        <dbReference type="ARBA" id="ARBA00006490"/>
    </source>
</evidence>
<keyword evidence="6" id="KW-0411">Iron-sulfur</keyword>
<evidence type="ECO:0000256" key="4">
    <source>
        <dbReference type="ARBA" id="ARBA00022898"/>
    </source>
</evidence>